<keyword evidence="3" id="KW-1185">Reference proteome</keyword>
<feature type="compositionally biased region" description="Gly residues" evidence="1">
    <location>
        <begin position="83"/>
        <end position="95"/>
    </location>
</feature>
<evidence type="ECO:0000313" key="3">
    <source>
        <dbReference type="Proteomes" id="UP000308671"/>
    </source>
</evidence>
<name>A0A4V4HTJ8_9HELO</name>
<accession>A0A4V4HTJ8</accession>
<evidence type="ECO:0000256" key="1">
    <source>
        <dbReference type="SAM" id="MobiDB-lite"/>
    </source>
</evidence>
<reference evidence="2 3" key="1">
    <citation type="submission" date="2017-12" db="EMBL/GenBank/DDBJ databases">
        <title>Comparative genomics of Botrytis spp.</title>
        <authorList>
            <person name="Valero-Jimenez C.A."/>
            <person name="Tapia P."/>
            <person name="Veloso J."/>
            <person name="Silva-Moreno E."/>
            <person name="Staats M."/>
            <person name="Valdes J.H."/>
            <person name="Van Kan J.A.L."/>
        </authorList>
    </citation>
    <scope>NUCLEOTIDE SEQUENCE [LARGE SCALE GENOMIC DNA]</scope>
    <source>
        <strain evidence="2 3">MUCL435</strain>
    </source>
</reference>
<dbReference type="OrthoDB" id="10475695at2759"/>
<feature type="region of interest" description="Disordered" evidence="1">
    <location>
        <begin position="1"/>
        <end position="38"/>
    </location>
</feature>
<evidence type="ECO:0000313" key="2">
    <source>
        <dbReference type="EMBL" id="THV45796.1"/>
    </source>
</evidence>
<comment type="caution">
    <text evidence="2">The sequence shown here is derived from an EMBL/GenBank/DDBJ whole genome shotgun (WGS) entry which is preliminary data.</text>
</comment>
<proteinExistence type="predicted"/>
<feature type="compositionally biased region" description="Basic and acidic residues" evidence="1">
    <location>
        <begin position="1"/>
        <end position="14"/>
    </location>
</feature>
<sequence>MHDPKLWKPKRECRNGSSVSEFSRGRIQNQRCDGKKSPERTMEFARENRESECPAVGKGMSEDLGVGGVFVEDVESGDDTGEGFSGGGEDVGSGGCEEEHGGVWMESMVEGCVFGDVFWGSVEPGGEED</sequence>
<dbReference type="EMBL" id="PQXL01000449">
    <property type="protein sequence ID" value="THV45796.1"/>
    <property type="molecule type" value="Genomic_DNA"/>
</dbReference>
<gene>
    <name evidence="2" type="ORF">BGAL_0450g00120</name>
</gene>
<protein>
    <submittedName>
        <fullName evidence="2">Uncharacterized protein</fullName>
    </submittedName>
</protein>
<dbReference type="Proteomes" id="UP000308671">
    <property type="component" value="Unassembled WGS sequence"/>
</dbReference>
<feature type="region of interest" description="Disordered" evidence="1">
    <location>
        <begin position="73"/>
        <end position="99"/>
    </location>
</feature>
<feature type="compositionally biased region" description="Polar residues" evidence="1">
    <location>
        <begin position="15"/>
        <end position="31"/>
    </location>
</feature>
<organism evidence="2 3">
    <name type="scientific">Botrytis galanthina</name>
    <dbReference type="NCBI Taxonomy" id="278940"/>
    <lineage>
        <taxon>Eukaryota</taxon>
        <taxon>Fungi</taxon>
        <taxon>Dikarya</taxon>
        <taxon>Ascomycota</taxon>
        <taxon>Pezizomycotina</taxon>
        <taxon>Leotiomycetes</taxon>
        <taxon>Helotiales</taxon>
        <taxon>Sclerotiniaceae</taxon>
        <taxon>Botrytis</taxon>
    </lineage>
</organism>
<dbReference type="AlphaFoldDB" id="A0A4V4HTJ8"/>